<evidence type="ECO:0000313" key="3">
    <source>
        <dbReference type="EMBL" id="PJJ79977.1"/>
    </source>
</evidence>
<feature type="chain" id="PRO_5014145656" evidence="2">
    <location>
        <begin position="16"/>
        <end position="118"/>
    </location>
</feature>
<evidence type="ECO:0000313" key="4">
    <source>
        <dbReference type="Proteomes" id="UP000242687"/>
    </source>
</evidence>
<evidence type="ECO:0000256" key="1">
    <source>
        <dbReference type="SAM" id="Coils"/>
    </source>
</evidence>
<reference evidence="3 4" key="1">
    <citation type="submission" date="2017-11" db="EMBL/GenBank/DDBJ databases">
        <title>Genomic Encyclopedia of Archaeal and Bacterial Type Strains, Phase II (KMG-II): From Individual Species to Whole Genera.</title>
        <authorList>
            <person name="Goeker M."/>
        </authorList>
    </citation>
    <scope>NUCLEOTIDE SEQUENCE [LARGE SCALE GENOMIC DNA]</scope>
    <source>
        <strain evidence="3 4">DSM 28175</strain>
    </source>
</reference>
<evidence type="ECO:0000256" key="2">
    <source>
        <dbReference type="SAM" id="SignalP"/>
    </source>
</evidence>
<dbReference type="OrthoDB" id="798961at2"/>
<protein>
    <submittedName>
        <fullName evidence="3">Uncharacterized protein</fullName>
    </submittedName>
</protein>
<name>A0A2H9VNS3_9SPHI</name>
<keyword evidence="2" id="KW-0732">Signal</keyword>
<comment type="caution">
    <text evidence="3">The sequence shown here is derived from an EMBL/GenBank/DDBJ whole genome shotgun (WGS) entry which is preliminary data.</text>
</comment>
<organism evidence="3 4">
    <name type="scientific">Mucilaginibacter auburnensis</name>
    <dbReference type="NCBI Taxonomy" id="1457233"/>
    <lineage>
        <taxon>Bacteria</taxon>
        <taxon>Pseudomonadati</taxon>
        <taxon>Bacteroidota</taxon>
        <taxon>Sphingobacteriia</taxon>
        <taxon>Sphingobacteriales</taxon>
        <taxon>Sphingobacteriaceae</taxon>
        <taxon>Mucilaginibacter</taxon>
    </lineage>
</organism>
<accession>A0A2H9VNS3</accession>
<gene>
    <name evidence="3" type="ORF">CLV57_3116</name>
</gene>
<keyword evidence="1" id="KW-0175">Coiled coil</keyword>
<dbReference type="RefSeq" id="WP_100342280.1">
    <property type="nucleotide sequence ID" value="NZ_PGFJ01000002.1"/>
</dbReference>
<dbReference type="Proteomes" id="UP000242687">
    <property type="component" value="Unassembled WGS sequence"/>
</dbReference>
<feature type="signal peptide" evidence="2">
    <location>
        <begin position="1"/>
        <end position="15"/>
    </location>
</feature>
<keyword evidence="4" id="KW-1185">Reference proteome</keyword>
<feature type="coiled-coil region" evidence="1">
    <location>
        <begin position="78"/>
        <end position="112"/>
    </location>
</feature>
<proteinExistence type="predicted"/>
<dbReference type="EMBL" id="PGFJ01000002">
    <property type="protein sequence ID" value="PJJ79977.1"/>
    <property type="molecule type" value="Genomic_DNA"/>
</dbReference>
<dbReference type="AlphaFoldDB" id="A0A2H9VNS3"/>
<sequence length="118" mass="13761">MISTLLPLLCSAACAALITFLASRKKTVAETQLFNTEVYSTMLGDLRAQLNLQGDQLKNQAQQILNLQKKETENMRVIHQQQKREREYLNKIKHLETTIRQMESRINHLQYQLYGKQN</sequence>